<keyword evidence="2" id="KW-0378">Hydrolase</keyword>
<gene>
    <name evidence="3" type="ORF">KSB_77420</name>
</gene>
<keyword evidence="4" id="KW-1185">Reference proteome</keyword>
<protein>
    <submittedName>
        <fullName evidence="3">Non-canonical purine NTP pyrophosphatase</fullName>
    </submittedName>
</protein>
<dbReference type="PANTHER" id="PTHR11067">
    <property type="entry name" value="INOSINE TRIPHOSPHATE PYROPHOSPHATASE/HAM1 PROTEIN"/>
    <property type="match status" value="1"/>
</dbReference>
<dbReference type="Proteomes" id="UP000654345">
    <property type="component" value="Unassembled WGS sequence"/>
</dbReference>
<dbReference type="Gene3D" id="3.90.950.10">
    <property type="match status" value="1"/>
</dbReference>
<sequence length="190" mass="20748">MKNILFVTGNKDKLREVSELIPAVQGIDVDLPEIQELDAHKVIAAKLVEAQKYHSGAFLVEDTSLSLNGMGGLPGPLAKWFVRSIGIDGVYALSKTFGARATARTIVGYADENNNMLFFEGSLGGLVVPPRGTDGFGWDAIFQPDGHEKTFAEMSLEEKSQCSMRKIAIEGLRNYLSKRNAVEELSQIDS</sequence>
<comment type="similarity">
    <text evidence="1">Belongs to the HAM1 NTPase family.</text>
</comment>
<dbReference type="Pfam" id="PF01725">
    <property type="entry name" value="Ham1p_like"/>
    <property type="match status" value="1"/>
</dbReference>
<dbReference type="PANTHER" id="PTHR11067:SF9">
    <property type="entry name" value="INOSINE TRIPHOSPHATE PYROPHOSPHATASE"/>
    <property type="match status" value="1"/>
</dbReference>
<dbReference type="InterPro" id="IPR029001">
    <property type="entry name" value="ITPase-like_fam"/>
</dbReference>
<evidence type="ECO:0000256" key="2">
    <source>
        <dbReference type="ARBA" id="ARBA00022801"/>
    </source>
</evidence>
<proteinExistence type="inferred from homology"/>
<organism evidence="3 4">
    <name type="scientific">Ktedonobacter robiniae</name>
    <dbReference type="NCBI Taxonomy" id="2778365"/>
    <lineage>
        <taxon>Bacteria</taxon>
        <taxon>Bacillati</taxon>
        <taxon>Chloroflexota</taxon>
        <taxon>Ktedonobacteria</taxon>
        <taxon>Ktedonobacterales</taxon>
        <taxon>Ktedonobacteraceae</taxon>
        <taxon>Ktedonobacter</taxon>
    </lineage>
</organism>
<reference evidence="3 4" key="1">
    <citation type="journal article" date="2021" name="Int. J. Syst. Evol. Microbiol.">
        <title>Reticulibacter mediterranei gen. nov., sp. nov., within the new family Reticulibacteraceae fam. nov., and Ktedonospora formicarum gen. nov., sp. nov., Ktedonobacter robiniae sp. nov., Dictyobacter formicarum sp. nov. and Dictyobacter arantiisoli sp. nov., belonging to the class Ktedonobacteria.</title>
        <authorList>
            <person name="Yabe S."/>
            <person name="Zheng Y."/>
            <person name="Wang C.M."/>
            <person name="Sakai Y."/>
            <person name="Abe K."/>
            <person name="Yokota A."/>
            <person name="Donadio S."/>
            <person name="Cavaletti L."/>
            <person name="Monciardini P."/>
        </authorList>
    </citation>
    <scope>NUCLEOTIDE SEQUENCE [LARGE SCALE GENOMIC DNA]</scope>
    <source>
        <strain evidence="3 4">SOSP1-30</strain>
    </source>
</reference>
<name>A0ABQ3V3C8_9CHLR</name>
<dbReference type="EMBL" id="BNJG01000003">
    <property type="protein sequence ID" value="GHO59267.1"/>
    <property type="molecule type" value="Genomic_DNA"/>
</dbReference>
<evidence type="ECO:0000313" key="3">
    <source>
        <dbReference type="EMBL" id="GHO59267.1"/>
    </source>
</evidence>
<dbReference type="InterPro" id="IPR002637">
    <property type="entry name" value="RdgB/HAM1"/>
</dbReference>
<evidence type="ECO:0000256" key="1">
    <source>
        <dbReference type="ARBA" id="ARBA00008023"/>
    </source>
</evidence>
<comment type="caution">
    <text evidence="3">The sequence shown here is derived from an EMBL/GenBank/DDBJ whole genome shotgun (WGS) entry which is preliminary data.</text>
</comment>
<dbReference type="RefSeq" id="WP_201375467.1">
    <property type="nucleotide sequence ID" value="NZ_BNJG01000003.1"/>
</dbReference>
<dbReference type="CDD" id="cd00515">
    <property type="entry name" value="HAM1"/>
    <property type="match status" value="1"/>
</dbReference>
<dbReference type="SUPFAM" id="SSF52972">
    <property type="entry name" value="ITPase-like"/>
    <property type="match status" value="1"/>
</dbReference>
<evidence type="ECO:0000313" key="4">
    <source>
        <dbReference type="Proteomes" id="UP000654345"/>
    </source>
</evidence>
<accession>A0ABQ3V3C8</accession>